<dbReference type="Proteomes" id="UP000306808">
    <property type="component" value="Unassembled WGS sequence"/>
</dbReference>
<evidence type="ECO:0000256" key="1">
    <source>
        <dbReference type="SAM" id="Phobius"/>
    </source>
</evidence>
<feature type="domain" description="DUF4859" evidence="2">
    <location>
        <begin position="498"/>
        <end position="608"/>
    </location>
</feature>
<reference evidence="3 4" key="1">
    <citation type="submission" date="2019-04" db="EMBL/GenBank/DDBJ databases">
        <title>Sphingobacterium olei sp. nov., isolated from oil-contaminated soil.</title>
        <authorList>
            <person name="Liu B."/>
        </authorList>
    </citation>
    <scope>NUCLEOTIDE SEQUENCE [LARGE SCALE GENOMIC DNA]</scope>
    <source>
        <strain evidence="3 4">HAL-9</strain>
    </source>
</reference>
<keyword evidence="4" id="KW-1185">Reference proteome</keyword>
<protein>
    <submittedName>
        <fullName evidence="3">DUF4859 domain-containing protein</fullName>
    </submittedName>
</protein>
<keyword evidence="1" id="KW-0812">Transmembrane</keyword>
<keyword evidence="1" id="KW-0472">Membrane</keyword>
<feature type="transmembrane region" description="Helical" evidence="1">
    <location>
        <begin position="5"/>
        <end position="25"/>
    </location>
</feature>
<dbReference type="RefSeq" id="WP_136899029.1">
    <property type="nucleotide sequence ID" value="NZ_SUME01000001.1"/>
</dbReference>
<dbReference type="EMBL" id="SUME01000001">
    <property type="protein sequence ID" value="TJZ62803.1"/>
    <property type="molecule type" value="Genomic_DNA"/>
</dbReference>
<dbReference type="Pfam" id="PF16151">
    <property type="entry name" value="DUF4859"/>
    <property type="match status" value="1"/>
</dbReference>
<name>A0A4U0P5Y4_9SPHI</name>
<gene>
    <name evidence="3" type="ORF">FAZ15_00385</name>
</gene>
<evidence type="ECO:0000259" key="2">
    <source>
        <dbReference type="Pfam" id="PF16151"/>
    </source>
</evidence>
<dbReference type="Pfam" id="PF19527">
    <property type="entry name" value="DUF6055"/>
    <property type="match status" value="1"/>
</dbReference>
<comment type="caution">
    <text evidence="3">The sequence shown here is derived from an EMBL/GenBank/DDBJ whole genome shotgun (WGS) entry which is preliminary data.</text>
</comment>
<keyword evidence="1" id="KW-1133">Transmembrane helix</keyword>
<organism evidence="3 4">
    <name type="scientific">Sphingobacterium olei</name>
    <dbReference type="NCBI Taxonomy" id="2571155"/>
    <lineage>
        <taxon>Bacteria</taxon>
        <taxon>Pseudomonadati</taxon>
        <taxon>Bacteroidota</taxon>
        <taxon>Sphingobacteriia</taxon>
        <taxon>Sphingobacteriales</taxon>
        <taxon>Sphingobacteriaceae</taxon>
        <taxon>Sphingobacterium</taxon>
    </lineage>
</organism>
<dbReference type="OrthoDB" id="9802005at2"/>
<evidence type="ECO:0000313" key="3">
    <source>
        <dbReference type="EMBL" id="TJZ62803.1"/>
    </source>
</evidence>
<evidence type="ECO:0000313" key="4">
    <source>
        <dbReference type="Proteomes" id="UP000306808"/>
    </source>
</evidence>
<dbReference type="PROSITE" id="PS51257">
    <property type="entry name" value="PROKAR_LIPOPROTEIN"/>
    <property type="match status" value="1"/>
</dbReference>
<dbReference type="InterPro" id="IPR045690">
    <property type="entry name" value="DUF6055"/>
</dbReference>
<dbReference type="InterPro" id="IPR032339">
    <property type="entry name" value="DUF4859"/>
</dbReference>
<sequence length="621" mass="70480">MWYRYLRVLLFHYITTVLFLTLLFLSCEKKSELPTEEDDTELVEEEDDTLQIYKPKEFEGMDFENSSSTWSNKRSRHSKHFVVYWGSGYGTNDPNAASVPEAYRVDINDLLAKAEEFYKLNVETLKFAERGVDKSNLDQYKMMIFLHYTTDWMAYGGGYDDVIGALWVSPSTCKPVGATIAHEIGHSFQYQVRCDLGANHGFRYGFGGNGGNAFWEQTAQWQAMQSYPAEIFETHHFPVYTENYHRHQFHEWYRYANYFVHYYWADKHGLDIIGRIWREATSPEDPLQAYMRLTGINAQQLNDEMYDMAAKYATWDLDALRNRGKEYIGQHTYKFDVQTDGALRVHYDHCPGTGGYNVVALDVPVVGGSISIDFKGLVNESGFNAILDPSRAGWRYGLVALLSSGERVYSPMYDSRERNISFTVPDLCQKLFFIVSGAPTSYAVHAWDENEGNDEQWPYEIKVSGTNVTGYVTFDEDDQPQDITFNFDVDIPFDATAYSGKNISIDRTALATAFVLQPSAIGDAIGSTIKFYAVESNGSLNPNTTANGLGHWFGANGNVIGWGSDARVYSEFNPASMMFLVGQYPNQTKVGDTFKVSQALVYEYESGKTVQATFVFNVTVE</sequence>
<dbReference type="AlphaFoldDB" id="A0A4U0P5Y4"/>
<proteinExistence type="predicted"/>
<accession>A0A4U0P5Y4</accession>